<gene>
    <name evidence="1" type="ORF">EV210_10373</name>
</gene>
<dbReference type="RefSeq" id="WP_132076617.1">
    <property type="nucleotide sequence ID" value="NZ_SLUI01000003.1"/>
</dbReference>
<dbReference type="EMBL" id="SLUI01000003">
    <property type="protein sequence ID" value="TCL38601.1"/>
    <property type="molecule type" value="Genomic_DNA"/>
</dbReference>
<name>A0A4R1Q8C3_9FIRM</name>
<dbReference type="NCBIfam" id="TIGR03172">
    <property type="entry name" value="selenium cofactor biosynthesis protein YqeC"/>
    <property type="match status" value="1"/>
</dbReference>
<dbReference type="AlphaFoldDB" id="A0A4R1Q8C3"/>
<proteinExistence type="predicted"/>
<dbReference type="OrthoDB" id="368187at2"/>
<sequence>MIFLHLWEAIPMKQPGILACTGAGGKTSLVQSLARQGQACHFPVILSTTTKMYYHQVERYTPVIAASYEDGAKQIGRRLQSGEIGAWFVSRAGEKCTGLPPGWLDKLAGDNPSCTLLVEADGARGRLVKAPAEYEPIVPAGTDITVGILNLQALEQPLNEAVAHRPEQVSLLLNKPLGTRLEPVDLVALAVHRQGIFQNSQGRKVLLLAGAEAVNCNLIKAVLQELHRWPSDICRCIIASGYDENMQPVEVYDV</sequence>
<dbReference type="Pfam" id="PF19842">
    <property type="entry name" value="YqeC"/>
    <property type="match status" value="1"/>
</dbReference>
<evidence type="ECO:0000313" key="2">
    <source>
        <dbReference type="Proteomes" id="UP000295063"/>
    </source>
</evidence>
<comment type="caution">
    <text evidence="1">The sequence shown here is derived from an EMBL/GenBank/DDBJ whole genome shotgun (WGS) entry which is preliminary data.</text>
</comment>
<protein>
    <submittedName>
        <fullName evidence="1">Putative selenium-dependent hydroxylase accessory protein YqeC</fullName>
    </submittedName>
</protein>
<dbReference type="Proteomes" id="UP000295063">
    <property type="component" value="Unassembled WGS sequence"/>
</dbReference>
<reference evidence="1 2" key="1">
    <citation type="submission" date="2019-03" db="EMBL/GenBank/DDBJ databases">
        <title>Genomic Encyclopedia of Type Strains, Phase IV (KMG-IV): sequencing the most valuable type-strain genomes for metagenomic binning, comparative biology and taxonomic classification.</title>
        <authorList>
            <person name="Goeker M."/>
        </authorList>
    </citation>
    <scope>NUCLEOTIDE SEQUENCE [LARGE SCALE GENOMIC DNA]</scope>
    <source>
        <strain evidence="1 2">DSM 15969</strain>
    </source>
</reference>
<organism evidence="1 2">
    <name type="scientific">Anaerospora hongkongensis</name>
    <dbReference type="NCBI Taxonomy" id="244830"/>
    <lineage>
        <taxon>Bacteria</taxon>
        <taxon>Bacillati</taxon>
        <taxon>Bacillota</taxon>
        <taxon>Negativicutes</taxon>
        <taxon>Selenomonadales</taxon>
        <taxon>Sporomusaceae</taxon>
        <taxon>Anaerospora</taxon>
    </lineage>
</organism>
<dbReference type="InterPro" id="IPR017587">
    <property type="entry name" value="YqeC"/>
</dbReference>
<keyword evidence="2" id="KW-1185">Reference proteome</keyword>
<evidence type="ECO:0000313" key="1">
    <source>
        <dbReference type="EMBL" id="TCL38601.1"/>
    </source>
</evidence>
<accession>A0A4R1Q8C3</accession>